<reference evidence="1" key="1">
    <citation type="submission" date="2021-02" db="EMBL/GenBank/DDBJ databases">
        <authorList>
            <person name="Nowell W R."/>
        </authorList>
    </citation>
    <scope>NUCLEOTIDE SEQUENCE</scope>
</reference>
<dbReference type="EMBL" id="CAJOBA010046971">
    <property type="protein sequence ID" value="CAF4195830.1"/>
    <property type="molecule type" value="Genomic_DNA"/>
</dbReference>
<gene>
    <name evidence="1" type="ORF">GPM918_LOCUS21805</name>
    <name evidence="2" type="ORF">OVA965_LOCUS32429</name>
    <name evidence="3" type="ORF">SRO942_LOCUS21803</name>
    <name evidence="4" type="ORF">TMI583_LOCUS33289</name>
</gene>
<name>A0A814TRM5_9BILA</name>
<evidence type="ECO:0000313" key="3">
    <source>
        <dbReference type="EMBL" id="CAF3927162.1"/>
    </source>
</evidence>
<dbReference type="Proteomes" id="UP000663829">
    <property type="component" value="Unassembled WGS sequence"/>
</dbReference>
<proteinExistence type="predicted"/>
<evidence type="ECO:0000313" key="2">
    <source>
        <dbReference type="EMBL" id="CAF1387968.1"/>
    </source>
</evidence>
<dbReference type="EMBL" id="CAJNOK010025266">
    <property type="protein sequence ID" value="CAF1387968.1"/>
    <property type="molecule type" value="Genomic_DNA"/>
</dbReference>
<dbReference type="Proteomes" id="UP000681722">
    <property type="component" value="Unassembled WGS sequence"/>
</dbReference>
<evidence type="ECO:0000313" key="5">
    <source>
        <dbReference type="Proteomes" id="UP000663829"/>
    </source>
</evidence>
<sequence>MREIDLTNANSSIVEYFCTILLPSIRLNIQSLILNDIETLEKILSLHSESITQLFPHLKHFEIVKQFDIGRLFMYSIQSFRSLFSLKLEIANLKSDEIFEVILFCDQSIITILNIKCKESIPDLQNQPYSLSLARRKLTVILKNYDDFLSLLNRWPVIEYVDVTVDKMDATEDLNISNRFHYLTEFYFVLRGIAKSYNRINSLLSLFRKLERLSVNMMCFDRQQFIDGYYLTRKSIEYTTQLLDAVTAVINL</sequence>
<comment type="caution">
    <text evidence="1">The sequence shown here is derived from an EMBL/GenBank/DDBJ whole genome shotgun (WGS) entry which is preliminary data.</text>
</comment>
<keyword evidence="5" id="KW-1185">Reference proteome</keyword>
<dbReference type="EMBL" id="CAJNOQ010007287">
    <property type="protein sequence ID" value="CAF1163531.1"/>
    <property type="molecule type" value="Genomic_DNA"/>
</dbReference>
<organism evidence="1 5">
    <name type="scientific">Didymodactylos carnosus</name>
    <dbReference type="NCBI Taxonomy" id="1234261"/>
    <lineage>
        <taxon>Eukaryota</taxon>
        <taxon>Metazoa</taxon>
        <taxon>Spiralia</taxon>
        <taxon>Gnathifera</taxon>
        <taxon>Rotifera</taxon>
        <taxon>Eurotatoria</taxon>
        <taxon>Bdelloidea</taxon>
        <taxon>Philodinida</taxon>
        <taxon>Philodinidae</taxon>
        <taxon>Didymodactylos</taxon>
    </lineage>
</organism>
<dbReference type="AlphaFoldDB" id="A0A814TRM5"/>
<protein>
    <submittedName>
        <fullName evidence="1">Uncharacterized protein</fullName>
    </submittedName>
</protein>
<evidence type="ECO:0000313" key="1">
    <source>
        <dbReference type="EMBL" id="CAF1163531.1"/>
    </source>
</evidence>
<evidence type="ECO:0000313" key="4">
    <source>
        <dbReference type="EMBL" id="CAF4195830.1"/>
    </source>
</evidence>
<accession>A0A814TRM5</accession>
<dbReference type="Proteomes" id="UP000677228">
    <property type="component" value="Unassembled WGS sequence"/>
</dbReference>
<dbReference type="Proteomes" id="UP000682733">
    <property type="component" value="Unassembled WGS sequence"/>
</dbReference>
<dbReference type="EMBL" id="CAJOBC010007287">
    <property type="protein sequence ID" value="CAF3927162.1"/>
    <property type="molecule type" value="Genomic_DNA"/>
</dbReference>